<keyword evidence="2" id="KW-0238">DNA-binding</keyword>
<dbReference type="PROSITE" id="PS01124">
    <property type="entry name" value="HTH_ARAC_FAMILY_2"/>
    <property type="match status" value="1"/>
</dbReference>
<dbReference type="Proteomes" id="UP001500394">
    <property type="component" value="Unassembled WGS sequence"/>
</dbReference>
<keyword evidence="3" id="KW-0804">Transcription</keyword>
<feature type="domain" description="HTH araC/xylS-type" evidence="4">
    <location>
        <begin position="136"/>
        <end position="238"/>
    </location>
</feature>
<evidence type="ECO:0000259" key="4">
    <source>
        <dbReference type="PROSITE" id="PS01124"/>
    </source>
</evidence>
<gene>
    <name evidence="5" type="ORF">GCM10023173_05140</name>
</gene>
<dbReference type="InterPro" id="IPR009057">
    <property type="entry name" value="Homeodomain-like_sf"/>
</dbReference>
<sequence>MIQSYRIIETDEDIVNRVLPNLGLAIVFTVQGQISFVEERGYRPLSSSILSGIRKSIKNIHYAKGSKSIIVLFTEVGAATFFKNPLHELFGISVELENFVQQDEIKNLEEKLYHARTDSDRIKEIDQFLLSNITTAEIDSYVHRAVDEIRKTKGLIKVSSLPHMLHISQDAFEKRFRKAVGCSPKQFANITRLKQIITLPNRSPLIHIALEHGYYDQAHFNRDFKNFTGLSPADFYKSGLFW</sequence>
<dbReference type="Pfam" id="PF12833">
    <property type="entry name" value="HTH_18"/>
    <property type="match status" value="1"/>
</dbReference>
<dbReference type="SMART" id="SM00342">
    <property type="entry name" value="HTH_ARAC"/>
    <property type="match status" value="1"/>
</dbReference>
<evidence type="ECO:0000256" key="3">
    <source>
        <dbReference type="ARBA" id="ARBA00023163"/>
    </source>
</evidence>
<accession>A0ABP8QWF2</accession>
<dbReference type="InterPro" id="IPR050204">
    <property type="entry name" value="AraC_XylS_family_regulators"/>
</dbReference>
<evidence type="ECO:0000256" key="2">
    <source>
        <dbReference type="ARBA" id="ARBA00023125"/>
    </source>
</evidence>
<protein>
    <recommendedName>
        <fullName evidence="4">HTH araC/xylS-type domain-containing protein</fullName>
    </recommendedName>
</protein>
<comment type="caution">
    <text evidence="5">The sequence shown here is derived from an EMBL/GenBank/DDBJ whole genome shotgun (WGS) entry which is preliminary data.</text>
</comment>
<dbReference type="SUPFAM" id="SSF46689">
    <property type="entry name" value="Homeodomain-like"/>
    <property type="match status" value="1"/>
</dbReference>
<evidence type="ECO:0000256" key="1">
    <source>
        <dbReference type="ARBA" id="ARBA00023015"/>
    </source>
</evidence>
<dbReference type="PANTHER" id="PTHR46796">
    <property type="entry name" value="HTH-TYPE TRANSCRIPTIONAL ACTIVATOR RHAS-RELATED"/>
    <property type="match status" value="1"/>
</dbReference>
<reference evidence="6" key="1">
    <citation type="journal article" date="2019" name="Int. J. Syst. Evol. Microbiol.">
        <title>The Global Catalogue of Microorganisms (GCM) 10K type strain sequencing project: providing services to taxonomists for standard genome sequencing and annotation.</title>
        <authorList>
            <consortium name="The Broad Institute Genomics Platform"/>
            <consortium name="The Broad Institute Genome Sequencing Center for Infectious Disease"/>
            <person name="Wu L."/>
            <person name="Ma J."/>
        </authorList>
    </citation>
    <scope>NUCLEOTIDE SEQUENCE [LARGE SCALE GENOMIC DNA]</scope>
    <source>
        <strain evidence="6">JCM 17858</strain>
    </source>
</reference>
<dbReference type="PANTHER" id="PTHR46796:SF13">
    <property type="entry name" value="HTH-TYPE TRANSCRIPTIONAL ACTIVATOR RHAS"/>
    <property type="match status" value="1"/>
</dbReference>
<evidence type="ECO:0000313" key="6">
    <source>
        <dbReference type="Proteomes" id="UP001500394"/>
    </source>
</evidence>
<keyword evidence="6" id="KW-1185">Reference proteome</keyword>
<dbReference type="Gene3D" id="1.10.10.60">
    <property type="entry name" value="Homeodomain-like"/>
    <property type="match status" value="1"/>
</dbReference>
<keyword evidence="1" id="KW-0805">Transcription regulation</keyword>
<name>A0ABP8QWF2_9SPHI</name>
<evidence type="ECO:0000313" key="5">
    <source>
        <dbReference type="EMBL" id="GAA4511862.1"/>
    </source>
</evidence>
<organism evidence="5 6">
    <name type="scientific">Sphingobacterium thermophilum</name>
    <dbReference type="NCBI Taxonomy" id="768534"/>
    <lineage>
        <taxon>Bacteria</taxon>
        <taxon>Pseudomonadati</taxon>
        <taxon>Bacteroidota</taxon>
        <taxon>Sphingobacteriia</taxon>
        <taxon>Sphingobacteriales</taxon>
        <taxon>Sphingobacteriaceae</taxon>
        <taxon>Sphingobacterium</taxon>
    </lineage>
</organism>
<dbReference type="InterPro" id="IPR018060">
    <property type="entry name" value="HTH_AraC"/>
</dbReference>
<dbReference type="EMBL" id="BAABGR010000006">
    <property type="protein sequence ID" value="GAA4511862.1"/>
    <property type="molecule type" value="Genomic_DNA"/>
</dbReference>
<proteinExistence type="predicted"/>